<dbReference type="Proteomes" id="UP000007151">
    <property type="component" value="Unassembled WGS sequence"/>
</dbReference>
<dbReference type="InterPro" id="IPR036259">
    <property type="entry name" value="MFS_trans_sf"/>
</dbReference>
<comment type="subcellular location">
    <subcellularLocation>
        <location evidence="1">Membrane</location>
        <topology evidence="1">Multi-pass membrane protein</topology>
    </subcellularLocation>
</comment>
<dbReference type="STRING" id="278856.A0A212F6E9"/>
<dbReference type="InterPro" id="IPR005829">
    <property type="entry name" value="Sugar_transporter_CS"/>
</dbReference>
<feature type="transmembrane region" description="Helical" evidence="5">
    <location>
        <begin position="226"/>
        <end position="247"/>
    </location>
</feature>
<evidence type="ECO:0000259" key="6">
    <source>
        <dbReference type="PROSITE" id="PS50850"/>
    </source>
</evidence>
<feature type="domain" description="Major facilitator superfamily (MFS) profile" evidence="6">
    <location>
        <begin position="1"/>
        <end position="344"/>
    </location>
</feature>
<evidence type="ECO:0000313" key="8">
    <source>
        <dbReference type="Proteomes" id="UP000007151"/>
    </source>
</evidence>
<evidence type="ECO:0000313" key="7">
    <source>
        <dbReference type="EMBL" id="OWR49315.1"/>
    </source>
</evidence>
<evidence type="ECO:0000256" key="5">
    <source>
        <dbReference type="SAM" id="Phobius"/>
    </source>
</evidence>
<dbReference type="PANTHER" id="PTHR48021:SF1">
    <property type="entry name" value="GH07001P-RELATED"/>
    <property type="match status" value="1"/>
</dbReference>
<evidence type="ECO:0000256" key="4">
    <source>
        <dbReference type="ARBA" id="ARBA00023136"/>
    </source>
</evidence>
<sequence length="363" mass="40416">MEISLLGSLSSIAAVVGTPLTGVLLDLLGRKYCCILFSLAPVISWAILSFTRRVEVVLLSVFLSGLVGTSFMIVPNFINEITQDSIRGSLTSTEAVEAICFYRSEKPNSKIVLQEIDNLRKILSPQFNNTQPEEETLKPESAKKLTKWQFIRKHKPTVRGFFIALTLLSLSIFQGVIVVQVYAQLLFEDTLPNMSATWSSIAFALVNVLSGLVAAYLLDVFGRRPIMIYSSLLTCLFCTLLGSHLQLHWAPSWLAAALIFLYCMTVTSGANIVPFVIVAEIFLPEVRGVMSMLVIESGWIWNFLMLVIFNPFMAAVGMGPVFYIFALISLLTAIFTSIYLPETKGLTVQDIQTLLERRQRSLH</sequence>
<dbReference type="InterPro" id="IPR005828">
    <property type="entry name" value="MFS_sugar_transport-like"/>
</dbReference>
<keyword evidence="3 5" id="KW-1133">Transmembrane helix</keyword>
<keyword evidence="2 5" id="KW-0812">Transmembrane</keyword>
<feature type="transmembrane region" description="Helical" evidence="5">
    <location>
        <begin position="161"/>
        <end position="183"/>
    </location>
</feature>
<dbReference type="PANTHER" id="PTHR48021">
    <property type="match status" value="1"/>
</dbReference>
<gene>
    <name evidence="7" type="ORF">KGM_211981</name>
</gene>
<keyword evidence="8" id="KW-1185">Reference proteome</keyword>
<feature type="transmembrane region" description="Helical" evidence="5">
    <location>
        <begin position="56"/>
        <end position="78"/>
    </location>
</feature>
<feature type="transmembrane region" description="Helical" evidence="5">
    <location>
        <begin position="289"/>
        <end position="309"/>
    </location>
</feature>
<feature type="transmembrane region" description="Helical" evidence="5">
    <location>
        <begin position="6"/>
        <end position="25"/>
    </location>
</feature>
<dbReference type="EMBL" id="AGBW02010035">
    <property type="protein sequence ID" value="OWR49315.1"/>
    <property type="molecule type" value="Genomic_DNA"/>
</dbReference>
<feature type="transmembrane region" description="Helical" evidence="5">
    <location>
        <begin position="321"/>
        <end position="340"/>
    </location>
</feature>
<dbReference type="GO" id="GO:0022857">
    <property type="term" value="F:transmembrane transporter activity"/>
    <property type="evidence" value="ECO:0007669"/>
    <property type="project" value="InterPro"/>
</dbReference>
<keyword evidence="4 5" id="KW-0472">Membrane</keyword>
<dbReference type="Pfam" id="PF00083">
    <property type="entry name" value="Sugar_tr"/>
    <property type="match status" value="2"/>
</dbReference>
<dbReference type="Gene3D" id="1.20.1250.20">
    <property type="entry name" value="MFS general substrate transporter like domains"/>
    <property type="match status" value="2"/>
</dbReference>
<reference evidence="7 8" key="1">
    <citation type="journal article" date="2011" name="Cell">
        <title>The monarch butterfly genome yields insights into long-distance migration.</title>
        <authorList>
            <person name="Zhan S."/>
            <person name="Merlin C."/>
            <person name="Boore J.L."/>
            <person name="Reppert S.M."/>
        </authorList>
    </citation>
    <scope>NUCLEOTIDE SEQUENCE [LARGE SCALE GENOMIC DNA]</scope>
    <source>
        <strain evidence="7">F-2</strain>
    </source>
</reference>
<name>A0A212F6E9_DANPL</name>
<feature type="transmembrane region" description="Helical" evidence="5">
    <location>
        <begin position="195"/>
        <end position="219"/>
    </location>
</feature>
<keyword evidence="7" id="KW-0813">Transport</keyword>
<accession>A0A212F6E9</accession>
<dbReference type="InParanoid" id="A0A212F6E9"/>
<protein>
    <submittedName>
        <fullName evidence="7">Sugar transporter 12</fullName>
    </submittedName>
</protein>
<organism evidence="7 8">
    <name type="scientific">Danaus plexippus plexippus</name>
    <dbReference type="NCBI Taxonomy" id="278856"/>
    <lineage>
        <taxon>Eukaryota</taxon>
        <taxon>Metazoa</taxon>
        <taxon>Ecdysozoa</taxon>
        <taxon>Arthropoda</taxon>
        <taxon>Hexapoda</taxon>
        <taxon>Insecta</taxon>
        <taxon>Pterygota</taxon>
        <taxon>Neoptera</taxon>
        <taxon>Endopterygota</taxon>
        <taxon>Lepidoptera</taxon>
        <taxon>Glossata</taxon>
        <taxon>Ditrysia</taxon>
        <taxon>Papilionoidea</taxon>
        <taxon>Nymphalidae</taxon>
        <taxon>Danainae</taxon>
        <taxon>Danaini</taxon>
        <taxon>Danaina</taxon>
        <taxon>Danaus</taxon>
        <taxon>Danaus</taxon>
    </lineage>
</organism>
<dbReference type="InterPro" id="IPR020846">
    <property type="entry name" value="MFS_dom"/>
</dbReference>
<evidence type="ECO:0000256" key="1">
    <source>
        <dbReference type="ARBA" id="ARBA00004141"/>
    </source>
</evidence>
<dbReference type="KEGG" id="dpl:KGM_211981"/>
<evidence type="ECO:0000256" key="2">
    <source>
        <dbReference type="ARBA" id="ARBA00022692"/>
    </source>
</evidence>
<dbReference type="SUPFAM" id="SSF103473">
    <property type="entry name" value="MFS general substrate transporter"/>
    <property type="match status" value="1"/>
</dbReference>
<feature type="transmembrane region" description="Helical" evidence="5">
    <location>
        <begin position="32"/>
        <end position="50"/>
    </location>
</feature>
<feature type="transmembrane region" description="Helical" evidence="5">
    <location>
        <begin position="253"/>
        <end position="277"/>
    </location>
</feature>
<evidence type="ECO:0000256" key="3">
    <source>
        <dbReference type="ARBA" id="ARBA00022989"/>
    </source>
</evidence>
<dbReference type="PROSITE" id="PS00216">
    <property type="entry name" value="SUGAR_TRANSPORT_1"/>
    <property type="match status" value="2"/>
</dbReference>
<dbReference type="AlphaFoldDB" id="A0A212F6E9"/>
<dbReference type="PROSITE" id="PS50850">
    <property type="entry name" value="MFS"/>
    <property type="match status" value="1"/>
</dbReference>
<dbReference type="GO" id="GO:0016020">
    <property type="term" value="C:membrane"/>
    <property type="evidence" value="ECO:0007669"/>
    <property type="project" value="UniProtKB-SubCell"/>
</dbReference>
<keyword evidence="7" id="KW-0762">Sugar transport</keyword>
<comment type="caution">
    <text evidence="7">The sequence shown here is derived from an EMBL/GenBank/DDBJ whole genome shotgun (WGS) entry which is preliminary data.</text>
</comment>
<dbReference type="InterPro" id="IPR050549">
    <property type="entry name" value="MFS_Trehalose_Transporter"/>
</dbReference>
<proteinExistence type="predicted"/>